<keyword evidence="3" id="KW-1185">Reference proteome</keyword>
<accession>A0A5B7H4P2</accession>
<evidence type="ECO:0008006" key="4">
    <source>
        <dbReference type="Google" id="ProtNLM"/>
    </source>
</evidence>
<feature type="region of interest" description="Disordered" evidence="1">
    <location>
        <begin position="23"/>
        <end position="47"/>
    </location>
</feature>
<dbReference type="AlphaFoldDB" id="A0A5B7H4P2"/>
<gene>
    <name evidence="2" type="ORF">E2C01_059008</name>
</gene>
<protein>
    <recommendedName>
        <fullName evidence="4">C2H2-type domain-containing protein</fullName>
    </recommendedName>
</protein>
<organism evidence="2 3">
    <name type="scientific">Portunus trituberculatus</name>
    <name type="common">Swimming crab</name>
    <name type="synonym">Neptunus trituberculatus</name>
    <dbReference type="NCBI Taxonomy" id="210409"/>
    <lineage>
        <taxon>Eukaryota</taxon>
        <taxon>Metazoa</taxon>
        <taxon>Ecdysozoa</taxon>
        <taxon>Arthropoda</taxon>
        <taxon>Crustacea</taxon>
        <taxon>Multicrustacea</taxon>
        <taxon>Malacostraca</taxon>
        <taxon>Eumalacostraca</taxon>
        <taxon>Eucarida</taxon>
        <taxon>Decapoda</taxon>
        <taxon>Pleocyemata</taxon>
        <taxon>Brachyura</taxon>
        <taxon>Eubrachyura</taxon>
        <taxon>Portunoidea</taxon>
        <taxon>Portunidae</taxon>
        <taxon>Portuninae</taxon>
        <taxon>Portunus</taxon>
    </lineage>
</organism>
<name>A0A5B7H4P2_PORTR</name>
<reference evidence="2 3" key="1">
    <citation type="submission" date="2019-05" db="EMBL/GenBank/DDBJ databases">
        <title>Another draft genome of Portunus trituberculatus and its Hox gene families provides insights of decapod evolution.</title>
        <authorList>
            <person name="Jeong J.-H."/>
            <person name="Song I."/>
            <person name="Kim S."/>
            <person name="Choi T."/>
            <person name="Kim D."/>
            <person name="Ryu S."/>
            <person name="Kim W."/>
        </authorList>
    </citation>
    <scope>NUCLEOTIDE SEQUENCE [LARGE SCALE GENOMIC DNA]</scope>
    <source>
        <tissue evidence="2">Muscle</tissue>
    </source>
</reference>
<dbReference type="Proteomes" id="UP000324222">
    <property type="component" value="Unassembled WGS sequence"/>
</dbReference>
<evidence type="ECO:0000313" key="2">
    <source>
        <dbReference type="EMBL" id="MPC64886.1"/>
    </source>
</evidence>
<proteinExistence type="predicted"/>
<dbReference type="EMBL" id="VSRR010022693">
    <property type="protein sequence ID" value="MPC64886.1"/>
    <property type="molecule type" value="Genomic_DNA"/>
</dbReference>
<comment type="caution">
    <text evidence="2">The sequence shown here is derived from an EMBL/GenBank/DDBJ whole genome shotgun (WGS) entry which is preliminary data.</text>
</comment>
<sequence>MFTCGVCSFKTVKRDNFLAHVAEHSKGEGKKRQPVSPASVSKTEEPPPALAIIQETRTAMALALDVAAAQTLPAVNLVVSTPDLSSIVLIQRAMVS</sequence>
<evidence type="ECO:0000256" key="1">
    <source>
        <dbReference type="SAM" id="MobiDB-lite"/>
    </source>
</evidence>
<evidence type="ECO:0000313" key="3">
    <source>
        <dbReference type="Proteomes" id="UP000324222"/>
    </source>
</evidence>
<dbReference type="OrthoDB" id="5876240at2759"/>